<gene>
    <name evidence="2" type="ORF">VFH_II176400</name>
</gene>
<sequence length="198" mass="21296">MQQGQEPEEIVQVHVQLDKKKREVISTLVVAAKVIQSSAAATTDGAFATSASTAAATQEQPVLKKRNKADDVPPAVQTPDVQNPVAFVPTIPLVQHTTAAVQLSVPAPTTNIQKRKEVDEASILASPVPRKKRTLVKASTLKGKSIVSVVPPKPCPRHELRFNLLSSSHLTQLVRLGFGEPDPYLPGVELPEQGKTQE</sequence>
<protein>
    <submittedName>
        <fullName evidence="2">Uncharacterized protein</fullName>
    </submittedName>
</protein>
<organism evidence="2 3">
    <name type="scientific">Vicia faba</name>
    <name type="common">Broad bean</name>
    <name type="synonym">Faba vulgaris</name>
    <dbReference type="NCBI Taxonomy" id="3906"/>
    <lineage>
        <taxon>Eukaryota</taxon>
        <taxon>Viridiplantae</taxon>
        <taxon>Streptophyta</taxon>
        <taxon>Embryophyta</taxon>
        <taxon>Tracheophyta</taxon>
        <taxon>Spermatophyta</taxon>
        <taxon>Magnoliopsida</taxon>
        <taxon>eudicotyledons</taxon>
        <taxon>Gunneridae</taxon>
        <taxon>Pentapetalae</taxon>
        <taxon>rosids</taxon>
        <taxon>fabids</taxon>
        <taxon>Fabales</taxon>
        <taxon>Fabaceae</taxon>
        <taxon>Papilionoideae</taxon>
        <taxon>50 kb inversion clade</taxon>
        <taxon>NPAAA clade</taxon>
        <taxon>Hologalegina</taxon>
        <taxon>IRL clade</taxon>
        <taxon>Fabeae</taxon>
        <taxon>Vicia</taxon>
    </lineage>
</organism>
<keyword evidence="3" id="KW-1185">Reference proteome</keyword>
<dbReference type="EMBL" id="OX451737">
    <property type="protein sequence ID" value="CAI8599468.1"/>
    <property type="molecule type" value="Genomic_DNA"/>
</dbReference>
<dbReference type="AlphaFoldDB" id="A0AAV0ZPH2"/>
<evidence type="ECO:0000313" key="2">
    <source>
        <dbReference type="EMBL" id="CAI8599468.1"/>
    </source>
</evidence>
<name>A0AAV0ZPH2_VICFA</name>
<evidence type="ECO:0000313" key="3">
    <source>
        <dbReference type="Proteomes" id="UP001157006"/>
    </source>
</evidence>
<accession>A0AAV0ZPH2</accession>
<feature type="region of interest" description="Disordered" evidence="1">
    <location>
        <begin position="53"/>
        <end position="80"/>
    </location>
</feature>
<evidence type="ECO:0000256" key="1">
    <source>
        <dbReference type="SAM" id="MobiDB-lite"/>
    </source>
</evidence>
<proteinExistence type="predicted"/>
<dbReference type="Proteomes" id="UP001157006">
    <property type="component" value="Chromosome 2"/>
</dbReference>
<reference evidence="2 3" key="1">
    <citation type="submission" date="2023-01" db="EMBL/GenBank/DDBJ databases">
        <authorList>
            <person name="Kreplak J."/>
        </authorList>
    </citation>
    <scope>NUCLEOTIDE SEQUENCE [LARGE SCALE GENOMIC DNA]</scope>
</reference>